<dbReference type="GO" id="GO:0006355">
    <property type="term" value="P:regulation of DNA-templated transcription"/>
    <property type="evidence" value="ECO:0007669"/>
    <property type="project" value="InterPro"/>
</dbReference>
<dbReference type="GO" id="GO:0005634">
    <property type="term" value="C:nucleus"/>
    <property type="evidence" value="ECO:0007669"/>
    <property type="project" value="UniProtKB-SubCell"/>
</dbReference>
<keyword evidence="1 5" id="KW-0238">DNA-binding</keyword>
<evidence type="ECO:0000256" key="5">
    <source>
        <dbReference type="PROSITE-ProRule" id="PRU00108"/>
    </source>
</evidence>
<keyword evidence="4" id="KW-0479">Metal-binding</keyword>
<evidence type="ECO:0000256" key="1">
    <source>
        <dbReference type="ARBA" id="ARBA00023125"/>
    </source>
</evidence>
<dbReference type="PANTHER" id="PTHR11850">
    <property type="entry name" value="HOMEOBOX PROTEIN TRANSCRIPTION FACTORS"/>
    <property type="match status" value="1"/>
</dbReference>
<dbReference type="SMART" id="SM00389">
    <property type="entry name" value="HOX"/>
    <property type="match status" value="1"/>
</dbReference>
<sequence length="930" mass="104800">MAGAQNEIIQPCDAPDPDTSPISRQRDQPPLQEDDITQRSISAQNLSTQFLEQPYDSVTGHQYEFDDNFDDDSWGLGNMASAAPYTPHTVAPLSTSSCVLYPPSSQSKSVIADGNISQENFTSLSLLPKAYWESYTQSAASDFGQSNLNTTNPPKIGTRFSRESSKLLIKWFEDHYSYPYPSKEETETLQHQTGLSKTQIKNWLANTRRREKMHQSIKSSRKATAEINFDIVSIDMPKRPDTPTVQTRRNHHTMGPLERWVDSPPESEPATVTAIAKAVKSAKSSRSWPLSKSIDDGSGRSINETSDNSYGTSSGSSLASIYSYGSSDSFTGGAALVRSRSRRRRRRLLPRPRRSLMRNKQHPFQCTFCAESFKTKYDWQRHEKTLHIPLERWLCSPDGPRAIDSETGQLVCVFCGISEPNDSHISGHNPNSCQERRFNRKDHLKQHLHLVHKSKLIDAITEGWKTSTTIIRSRCGFCGAHLDSWNDRVEHLADHFKMGKTMDNWTGDWGFEDAITDTLENAIPPYLLGEERNSPFPFEASDISPESPRTAYELLVVELSCFVETHQEKTGQIPGNDAMQLEACRIIFASEISSLEIDTKPSWLRDLVLSNEIITTQAQFLPIRTPSEGRLRTLEIRGKKTLFEECSLEAQLHNFVLTEAMVNQSAISNAILQVEACKILIQMQHSLNLSLSDFVYTWFMALLQSSSTDWLSHFRRRAYLPAAQSSSSPTFPALIGHRTSWTASGAILDPPYIDTNEFDALRIFKEEAINGIGPNNKPLLNEPCLAWHGQMPMSSGAIMLSSSQSFIPSKAPLLDEELFTRRRLSSGVAANPVSEASRRSFPLTQADGLQMGSYRLHDPNFYKWLGRELGRWVTSIMSPNNPNCHIPSDKEIQHHARFLMYDDDDPWNQTVADNSEWLHRFKVGVGIVTE</sequence>
<feature type="region of interest" description="Disordered" evidence="6">
    <location>
        <begin position="235"/>
        <end position="269"/>
    </location>
</feature>
<evidence type="ECO:0000313" key="10">
    <source>
        <dbReference type="Proteomes" id="UP000240493"/>
    </source>
</evidence>
<keyword evidence="2 5" id="KW-0371">Homeobox</keyword>
<feature type="region of interest" description="Disordered" evidence="6">
    <location>
        <begin position="335"/>
        <end position="354"/>
    </location>
</feature>
<evidence type="ECO:0000259" key="8">
    <source>
        <dbReference type="PROSITE" id="PS50157"/>
    </source>
</evidence>
<evidence type="ECO:0000256" key="4">
    <source>
        <dbReference type="PROSITE-ProRule" id="PRU00042"/>
    </source>
</evidence>
<keyword evidence="4" id="KW-0862">Zinc</keyword>
<dbReference type="OrthoDB" id="10056939at2759"/>
<dbReference type="Pfam" id="PF05920">
    <property type="entry name" value="Homeobox_KN"/>
    <property type="match status" value="1"/>
</dbReference>
<feature type="domain" description="Homeobox" evidence="7">
    <location>
        <begin position="151"/>
        <end position="214"/>
    </location>
</feature>
<gene>
    <name evidence="9" type="ORF">M441DRAFT_70163</name>
</gene>
<feature type="DNA-binding region" description="Homeobox" evidence="5">
    <location>
        <begin position="153"/>
        <end position="215"/>
    </location>
</feature>
<dbReference type="AlphaFoldDB" id="A0A2T3Z6B3"/>
<dbReference type="InterPro" id="IPR001356">
    <property type="entry name" value="HD"/>
</dbReference>
<dbReference type="EMBL" id="KZ679263">
    <property type="protein sequence ID" value="PTB40335.1"/>
    <property type="molecule type" value="Genomic_DNA"/>
</dbReference>
<dbReference type="InterPro" id="IPR013087">
    <property type="entry name" value="Znf_C2H2_type"/>
</dbReference>
<keyword evidence="10" id="KW-1185">Reference proteome</keyword>
<keyword evidence="3 5" id="KW-0539">Nucleus</keyword>
<feature type="domain" description="C2H2-type" evidence="8">
    <location>
        <begin position="364"/>
        <end position="387"/>
    </location>
</feature>
<feature type="compositionally biased region" description="Basic residues" evidence="6">
    <location>
        <begin position="339"/>
        <end position="354"/>
    </location>
</feature>
<reference evidence="9 10" key="1">
    <citation type="submission" date="2016-07" db="EMBL/GenBank/DDBJ databases">
        <title>Multiple horizontal gene transfer events from other fungi enriched the ability of initially mycotrophic Trichoderma (Ascomycota) to feed on dead plant biomass.</title>
        <authorList>
            <consortium name="DOE Joint Genome Institute"/>
            <person name="Aerts A."/>
            <person name="Atanasova L."/>
            <person name="Chenthamara K."/>
            <person name="Zhang J."/>
            <person name="Grujic M."/>
            <person name="Henrissat B."/>
            <person name="Kuo A."/>
            <person name="Salamov A."/>
            <person name="Lipzen A."/>
            <person name="Labutti K."/>
            <person name="Barry K."/>
            <person name="Miao Y."/>
            <person name="Rahimi M.J."/>
            <person name="Shen Q."/>
            <person name="Grigoriev I.V."/>
            <person name="Kubicek C.P."/>
            <person name="Druzhinina I.S."/>
        </authorList>
    </citation>
    <scope>NUCLEOTIDE SEQUENCE [LARGE SCALE GENOMIC DNA]</scope>
    <source>
        <strain evidence="9 10">CBS 433.97</strain>
    </source>
</reference>
<dbReference type="Gene3D" id="3.30.160.60">
    <property type="entry name" value="Classic Zinc Finger"/>
    <property type="match status" value="1"/>
</dbReference>
<evidence type="ECO:0000313" key="9">
    <source>
        <dbReference type="EMBL" id="PTB40335.1"/>
    </source>
</evidence>
<accession>A0A2T3Z6B3</accession>
<dbReference type="CDD" id="cd00086">
    <property type="entry name" value="homeodomain"/>
    <property type="match status" value="1"/>
</dbReference>
<dbReference type="Proteomes" id="UP000240493">
    <property type="component" value="Unassembled WGS sequence"/>
</dbReference>
<evidence type="ECO:0000259" key="7">
    <source>
        <dbReference type="PROSITE" id="PS50071"/>
    </source>
</evidence>
<comment type="subcellular location">
    <subcellularLocation>
        <location evidence="5">Nucleus</location>
    </subcellularLocation>
</comment>
<dbReference type="Gene3D" id="1.10.10.60">
    <property type="entry name" value="Homeodomain-like"/>
    <property type="match status" value="1"/>
</dbReference>
<dbReference type="STRING" id="1042311.A0A2T3Z6B3"/>
<evidence type="ECO:0008006" key="11">
    <source>
        <dbReference type="Google" id="ProtNLM"/>
    </source>
</evidence>
<dbReference type="SMART" id="SM00355">
    <property type="entry name" value="ZnF_C2H2"/>
    <property type="match status" value="3"/>
</dbReference>
<organism evidence="9 10">
    <name type="scientific">Trichoderma asperellum (strain ATCC 204424 / CBS 433.97 / NBRC 101777)</name>
    <dbReference type="NCBI Taxonomy" id="1042311"/>
    <lineage>
        <taxon>Eukaryota</taxon>
        <taxon>Fungi</taxon>
        <taxon>Dikarya</taxon>
        <taxon>Ascomycota</taxon>
        <taxon>Pezizomycotina</taxon>
        <taxon>Sordariomycetes</taxon>
        <taxon>Hypocreomycetidae</taxon>
        <taxon>Hypocreales</taxon>
        <taxon>Hypocreaceae</taxon>
        <taxon>Trichoderma</taxon>
    </lineage>
</organism>
<dbReference type="InterPro" id="IPR009057">
    <property type="entry name" value="Homeodomain-like_sf"/>
</dbReference>
<feature type="region of interest" description="Disordered" evidence="6">
    <location>
        <begin position="286"/>
        <end position="314"/>
    </location>
</feature>
<name>A0A2T3Z6B3_TRIA4</name>
<dbReference type="GO" id="GO:0008270">
    <property type="term" value="F:zinc ion binding"/>
    <property type="evidence" value="ECO:0007669"/>
    <property type="project" value="UniProtKB-KW"/>
</dbReference>
<evidence type="ECO:0000256" key="6">
    <source>
        <dbReference type="SAM" id="MobiDB-lite"/>
    </source>
</evidence>
<proteinExistence type="predicted"/>
<keyword evidence="4" id="KW-0863">Zinc-finger</keyword>
<dbReference type="SUPFAM" id="SSF46689">
    <property type="entry name" value="Homeodomain-like"/>
    <property type="match status" value="1"/>
</dbReference>
<dbReference type="PROSITE" id="PS50157">
    <property type="entry name" value="ZINC_FINGER_C2H2_2"/>
    <property type="match status" value="1"/>
</dbReference>
<dbReference type="InterPro" id="IPR050224">
    <property type="entry name" value="TALE_homeobox"/>
</dbReference>
<dbReference type="GO" id="GO:0003677">
    <property type="term" value="F:DNA binding"/>
    <property type="evidence" value="ECO:0007669"/>
    <property type="project" value="UniProtKB-UniRule"/>
</dbReference>
<dbReference type="PROSITE" id="PS50071">
    <property type="entry name" value="HOMEOBOX_2"/>
    <property type="match status" value="1"/>
</dbReference>
<evidence type="ECO:0000256" key="3">
    <source>
        <dbReference type="ARBA" id="ARBA00023242"/>
    </source>
</evidence>
<evidence type="ECO:0000256" key="2">
    <source>
        <dbReference type="ARBA" id="ARBA00023155"/>
    </source>
</evidence>
<protein>
    <recommendedName>
        <fullName evidence="11">Homeobox domain-containing protein</fullName>
    </recommendedName>
</protein>
<dbReference type="InterPro" id="IPR008422">
    <property type="entry name" value="KN_HD"/>
</dbReference>
<dbReference type="PROSITE" id="PS00028">
    <property type="entry name" value="ZINC_FINGER_C2H2_1"/>
    <property type="match status" value="1"/>
</dbReference>
<feature type="region of interest" description="Disordered" evidence="6">
    <location>
        <begin position="1"/>
        <end position="37"/>
    </location>
</feature>